<keyword evidence="11" id="KW-0472">Membrane</keyword>
<evidence type="ECO:0000256" key="10">
    <source>
        <dbReference type="ARBA" id="ARBA00023128"/>
    </source>
</evidence>
<dbReference type="PANTHER" id="PTHR43563">
    <property type="entry name" value="AMINE OXIDASE"/>
    <property type="match status" value="1"/>
</dbReference>
<dbReference type="GO" id="GO:0008131">
    <property type="term" value="F:primary methylamine oxidase activity"/>
    <property type="evidence" value="ECO:0007669"/>
    <property type="project" value="TreeGrafter"/>
</dbReference>
<keyword evidence="10" id="KW-0496">Mitochondrion</keyword>
<comment type="catalytic activity">
    <reaction evidence="12">
        <text>a secondary aliphatic amine + O2 + H2O = a primary amine + an aldehyde + H2O2</text>
        <dbReference type="Rhea" id="RHEA:26414"/>
        <dbReference type="ChEBI" id="CHEBI:15377"/>
        <dbReference type="ChEBI" id="CHEBI:15379"/>
        <dbReference type="ChEBI" id="CHEBI:16240"/>
        <dbReference type="ChEBI" id="CHEBI:17478"/>
        <dbReference type="ChEBI" id="CHEBI:58855"/>
        <dbReference type="ChEBI" id="CHEBI:65296"/>
        <dbReference type="EC" id="1.4.3.4"/>
    </reaction>
</comment>
<sequence length="157" mass="17498">MRCPLALCSSASRDQHTEQDDHDCTNSTYDVIVVGGGISGLSAAKLLKASGLSPVVLEPGTNKQTKWVDLGGAYVGPTQNRILRLAREYGVQTYKVNERENLVHYINGKSHPFKSSFPPTWNPLVYLDFNNFFRTMDEMGKEIPREAPWRALTPRSG</sequence>
<reference evidence="15" key="1">
    <citation type="submission" date="2024-04" db="EMBL/GenBank/DDBJ databases">
        <title>Salinicola lusitanus LLJ914,a marine bacterium isolated from the Okinawa Trough.</title>
        <authorList>
            <person name="Li J."/>
        </authorList>
    </citation>
    <scope>NUCLEOTIDE SEQUENCE [LARGE SCALE GENOMIC DNA]</scope>
</reference>
<feature type="domain" description="Amine oxidase" evidence="13">
    <location>
        <begin position="38"/>
        <end position="141"/>
    </location>
</feature>
<dbReference type="SUPFAM" id="SSF51905">
    <property type="entry name" value="FAD/NAD(P)-binding domain"/>
    <property type="match status" value="1"/>
</dbReference>
<evidence type="ECO:0000259" key="13">
    <source>
        <dbReference type="Pfam" id="PF01593"/>
    </source>
</evidence>
<dbReference type="AlphaFoldDB" id="A0AAW0MPJ9"/>
<dbReference type="Gene3D" id="3.50.50.60">
    <property type="entry name" value="FAD/NAD(P)-binding domain"/>
    <property type="match status" value="1"/>
</dbReference>
<protein>
    <recommendedName>
        <fullName evidence="4">monoamine oxidase</fullName>
        <ecNumber evidence="4">1.4.3.4</ecNumber>
    </recommendedName>
</protein>
<dbReference type="GO" id="GO:0005741">
    <property type="term" value="C:mitochondrial outer membrane"/>
    <property type="evidence" value="ECO:0007669"/>
    <property type="project" value="UniProtKB-SubCell"/>
</dbReference>
<evidence type="ECO:0000256" key="12">
    <source>
        <dbReference type="ARBA" id="ARBA00048448"/>
    </source>
</evidence>
<evidence type="ECO:0000256" key="2">
    <source>
        <dbReference type="ARBA" id="ARBA00004362"/>
    </source>
</evidence>
<evidence type="ECO:0000256" key="8">
    <source>
        <dbReference type="ARBA" id="ARBA00022827"/>
    </source>
</evidence>
<comment type="cofactor">
    <cofactor evidence="1">
        <name>FAD</name>
        <dbReference type="ChEBI" id="CHEBI:57692"/>
    </cofactor>
</comment>
<dbReference type="GO" id="GO:0097621">
    <property type="term" value="F:monoamine oxidase activity"/>
    <property type="evidence" value="ECO:0007669"/>
    <property type="project" value="UniProtKB-EC"/>
</dbReference>
<keyword evidence="6" id="KW-0812">Transmembrane</keyword>
<dbReference type="InterPro" id="IPR002937">
    <property type="entry name" value="Amino_oxidase"/>
</dbReference>
<dbReference type="EC" id="1.4.3.4" evidence="4"/>
<keyword evidence="8" id="KW-0274">FAD</keyword>
<evidence type="ECO:0000256" key="6">
    <source>
        <dbReference type="ARBA" id="ARBA00022692"/>
    </source>
</evidence>
<evidence type="ECO:0000256" key="1">
    <source>
        <dbReference type="ARBA" id="ARBA00001974"/>
    </source>
</evidence>
<evidence type="ECO:0000313" key="15">
    <source>
        <dbReference type="Proteomes" id="UP001460270"/>
    </source>
</evidence>
<evidence type="ECO:0000256" key="5">
    <source>
        <dbReference type="ARBA" id="ARBA00022630"/>
    </source>
</evidence>
<dbReference type="EMBL" id="JBBPFD010000021">
    <property type="protein sequence ID" value="KAK7882335.1"/>
    <property type="molecule type" value="Genomic_DNA"/>
</dbReference>
<evidence type="ECO:0000256" key="9">
    <source>
        <dbReference type="ARBA" id="ARBA00023002"/>
    </source>
</evidence>
<dbReference type="Pfam" id="PF01593">
    <property type="entry name" value="Amino_oxidase"/>
    <property type="match status" value="1"/>
</dbReference>
<comment type="similarity">
    <text evidence="3">Belongs to the flavin monoamine oxidase family.</text>
</comment>
<dbReference type="Gene3D" id="3.90.660.10">
    <property type="match status" value="1"/>
</dbReference>
<dbReference type="InterPro" id="IPR050703">
    <property type="entry name" value="Flavin_MAO"/>
</dbReference>
<comment type="caution">
    <text evidence="14">The sequence shown here is derived from an EMBL/GenBank/DDBJ whole genome shotgun (WGS) entry which is preliminary data.</text>
</comment>
<evidence type="ECO:0000256" key="7">
    <source>
        <dbReference type="ARBA" id="ARBA00022787"/>
    </source>
</evidence>
<keyword evidence="9" id="KW-0560">Oxidoreductase</keyword>
<organism evidence="14 15">
    <name type="scientific">Mugilogobius chulae</name>
    <name type="common">yellowstripe goby</name>
    <dbReference type="NCBI Taxonomy" id="88201"/>
    <lineage>
        <taxon>Eukaryota</taxon>
        <taxon>Metazoa</taxon>
        <taxon>Chordata</taxon>
        <taxon>Craniata</taxon>
        <taxon>Vertebrata</taxon>
        <taxon>Euteleostomi</taxon>
        <taxon>Actinopterygii</taxon>
        <taxon>Neopterygii</taxon>
        <taxon>Teleostei</taxon>
        <taxon>Neoteleostei</taxon>
        <taxon>Acanthomorphata</taxon>
        <taxon>Gobiaria</taxon>
        <taxon>Gobiiformes</taxon>
        <taxon>Gobioidei</taxon>
        <taxon>Gobiidae</taxon>
        <taxon>Gobionellinae</taxon>
        <taxon>Mugilogobius</taxon>
    </lineage>
</organism>
<dbReference type="Proteomes" id="UP001460270">
    <property type="component" value="Unassembled WGS sequence"/>
</dbReference>
<evidence type="ECO:0000256" key="11">
    <source>
        <dbReference type="ARBA" id="ARBA00023136"/>
    </source>
</evidence>
<proteinExistence type="inferred from homology"/>
<keyword evidence="5" id="KW-0285">Flavoprotein</keyword>
<dbReference type="PANTHER" id="PTHR43563:SF11">
    <property type="entry name" value="AMINE OXIDASE [FLAVIN-CONTAINING] A"/>
    <property type="match status" value="1"/>
</dbReference>
<dbReference type="GO" id="GO:0050660">
    <property type="term" value="F:flavin adenine dinucleotide binding"/>
    <property type="evidence" value="ECO:0007669"/>
    <property type="project" value="TreeGrafter"/>
</dbReference>
<gene>
    <name evidence="14" type="ORF">WMY93_028509</name>
</gene>
<name>A0AAW0MPJ9_9GOBI</name>
<evidence type="ECO:0000313" key="14">
    <source>
        <dbReference type="EMBL" id="KAK7882335.1"/>
    </source>
</evidence>
<comment type="subcellular location">
    <subcellularLocation>
        <location evidence="2">Mitochondrion outer membrane</location>
        <topology evidence="2">Single-pass type IV membrane protein</topology>
        <orientation evidence="2">Cytoplasmic side</orientation>
    </subcellularLocation>
</comment>
<evidence type="ECO:0000256" key="3">
    <source>
        <dbReference type="ARBA" id="ARBA00005995"/>
    </source>
</evidence>
<keyword evidence="7" id="KW-1000">Mitochondrion outer membrane</keyword>
<evidence type="ECO:0000256" key="4">
    <source>
        <dbReference type="ARBA" id="ARBA00012804"/>
    </source>
</evidence>
<accession>A0AAW0MPJ9</accession>
<dbReference type="InterPro" id="IPR036188">
    <property type="entry name" value="FAD/NAD-bd_sf"/>
</dbReference>
<keyword evidence="15" id="KW-1185">Reference proteome</keyword>